<comment type="caution">
    <text evidence="2">The sequence shown here is derived from an EMBL/GenBank/DDBJ whole genome shotgun (WGS) entry which is preliminary data.</text>
</comment>
<reference evidence="2" key="2">
    <citation type="submission" date="2023-05" db="EMBL/GenBank/DDBJ databases">
        <authorList>
            <consortium name="Lawrence Berkeley National Laboratory"/>
            <person name="Steindorff A."/>
            <person name="Hensen N."/>
            <person name="Bonometti L."/>
            <person name="Westerberg I."/>
            <person name="Brannstrom I.O."/>
            <person name="Guillou S."/>
            <person name="Cros-Aarteil S."/>
            <person name="Calhoun S."/>
            <person name="Haridas S."/>
            <person name="Kuo A."/>
            <person name="Mondo S."/>
            <person name="Pangilinan J."/>
            <person name="Riley R."/>
            <person name="Labutti K."/>
            <person name="Andreopoulos B."/>
            <person name="Lipzen A."/>
            <person name="Chen C."/>
            <person name="Yanf M."/>
            <person name="Daum C."/>
            <person name="Ng V."/>
            <person name="Clum A."/>
            <person name="Ohm R."/>
            <person name="Martin F."/>
            <person name="Silar P."/>
            <person name="Natvig D."/>
            <person name="Lalanne C."/>
            <person name="Gautier V."/>
            <person name="Ament-Velasquez S.L."/>
            <person name="Kruys A."/>
            <person name="Hutchinson M.I."/>
            <person name="Powell A.J."/>
            <person name="Barry K."/>
            <person name="Miller A.N."/>
            <person name="Grigoriev I.V."/>
            <person name="Debuchy R."/>
            <person name="Gladieux P."/>
            <person name="Thoren M.H."/>
            <person name="Johannesson H."/>
        </authorList>
    </citation>
    <scope>NUCLEOTIDE SEQUENCE</scope>
    <source>
        <strain evidence="2">CBS 731.68</strain>
    </source>
</reference>
<keyword evidence="1" id="KW-0472">Membrane</keyword>
<organism evidence="2 3">
    <name type="scientific">Parathielavia appendiculata</name>
    <dbReference type="NCBI Taxonomy" id="2587402"/>
    <lineage>
        <taxon>Eukaryota</taxon>
        <taxon>Fungi</taxon>
        <taxon>Dikarya</taxon>
        <taxon>Ascomycota</taxon>
        <taxon>Pezizomycotina</taxon>
        <taxon>Sordariomycetes</taxon>
        <taxon>Sordariomycetidae</taxon>
        <taxon>Sordariales</taxon>
        <taxon>Chaetomiaceae</taxon>
        <taxon>Parathielavia</taxon>
    </lineage>
</organism>
<reference evidence="2" key="1">
    <citation type="journal article" date="2023" name="Mol. Phylogenet. Evol.">
        <title>Genome-scale phylogeny and comparative genomics of the fungal order Sordariales.</title>
        <authorList>
            <person name="Hensen N."/>
            <person name="Bonometti L."/>
            <person name="Westerberg I."/>
            <person name="Brannstrom I.O."/>
            <person name="Guillou S."/>
            <person name="Cros-Aarteil S."/>
            <person name="Calhoun S."/>
            <person name="Haridas S."/>
            <person name="Kuo A."/>
            <person name="Mondo S."/>
            <person name="Pangilinan J."/>
            <person name="Riley R."/>
            <person name="LaButti K."/>
            <person name="Andreopoulos B."/>
            <person name="Lipzen A."/>
            <person name="Chen C."/>
            <person name="Yan M."/>
            <person name="Daum C."/>
            <person name="Ng V."/>
            <person name="Clum A."/>
            <person name="Steindorff A."/>
            <person name="Ohm R.A."/>
            <person name="Martin F."/>
            <person name="Silar P."/>
            <person name="Natvig D.O."/>
            <person name="Lalanne C."/>
            <person name="Gautier V."/>
            <person name="Ament-Velasquez S.L."/>
            <person name="Kruys A."/>
            <person name="Hutchinson M.I."/>
            <person name="Powell A.J."/>
            <person name="Barry K."/>
            <person name="Miller A.N."/>
            <person name="Grigoriev I.V."/>
            <person name="Debuchy R."/>
            <person name="Gladieux P."/>
            <person name="Hiltunen Thoren M."/>
            <person name="Johannesson H."/>
        </authorList>
    </citation>
    <scope>NUCLEOTIDE SEQUENCE</scope>
    <source>
        <strain evidence="2">CBS 731.68</strain>
    </source>
</reference>
<sequence>MTGQESSSVALEGNRYHASWEPKQALARAEGVIATELAARDTVDNGVRMFVIIGVPILGAAVISFFVGCCIAHVRIKRQEYGSKDVEMGRR</sequence>
<dbReference type="GeneID" id="87829119"/>
<evidence type="ECO:0000313" key="3">
    <source>
        <dbReference type="Proteomes" id="UP001302602"/>
    </source>
</evidence>
<accession>A0AAN6Z679</accession>
<keyword evidence="1" id="KW-0812">Transmembrane</keyword>
<keyword evidence="3" id="KW-1185">Reference proteome</keyword>
<name>A0AAN6Z679_9PEZI</name>
<gene>
    <name evidence="2" type="ORF">N657DRAFT_642452</name>
</gene>
<protein>
    <submittedName>
        <fullName evidence="2">Uncharacterized protein</fullName>
    </submittedName>
</protein>
<proteinExistence type="predicted"/>
<feature type="transmembrane region" description="Helical" evidence="1">
    <location>
        <begin position="49"/>
        <end position="74"/>
    </location>
</feature>
<dbReference type="AlphaFoldDB" id="A0AAN6Z679"/>
<dbReference type="RefSeq" id="XP_062649480.1">
    <property type="nucleotide sequence ID" value="XM_062792350.1"/>
</dbReference>
<evidence type="ECO:0000256" key="1">
    <source>
        <dbReference type="SAM" id="Phobius"/>
    </source>
</evidence>
<dbReference type="Proteomes" id="UP001302602">
    <property type="component" value="Unassembled WGS sequence"/>
</dbReference>
<dbReference type="EMBL" id="MU853225">
    <property type="protein sequence ID" value="KAK4125709.1"/>
    <property type="molecule type" value="Genomic_DNA"/>
</dbReference>
<evidence type="ECO:0000313" key="2">
    <source>
        <dbReference type="EMBL" id="KAK4125709.1"/>
    </source>
</evidence>
<keyword evidence="1" id="KW-1133">Transmembrane helix</keyword>